<sequence>MISIVEIILNPNNENIKISEEIIKPVLLKNLNKIENNESFEYKSDSPERLEEAPKRLAASKKLAVPKRPAAPKKNDNDNDKAYEANEAYKTDEGDKYHNEIINIDESEKE</sequence>
<comment type="caution">
    <text evidence="2">The sequence shown here is derived from an EMBL/GenBank/DDBJ whole genome shotgun (WGS) entry which is preliminary data.</text>
</comment>
<dbReference type="Proteomes" id="UP000266861">
    <property type="component" value="Unassembled WGS sequence"/>
</dbReference>
<proteinExistence type="predicted"/>
<evidence type="ECO:0000256" key="1">
    <source>
        <dbReference type="SAM" id="MobiDB-lite"/>
    </source>
</evidence>
<protein>
    <submittedName>
        <fullName evidence="2">Uncharacterized protein</fullName>
    </submittedName>
</protein>
<gene>
    <name evidence="2" type="ORF">Glove_350g62</name>
</gene>
<feature type="compositionally biased region" description="Basic and acidic residues" evidence="1">
    <location>
        <begin position="73"/>
        <end position="99"/>
    </location>
</feature>
<feature type="compositionally biased region" description="Basic and acidic residues" evidence="1">
    <location>
        <begin position="40"/>
        <end position="55"/>
    </location>
</feature>
<accession>A0A397HI80</accession>
<dbReference type="EMBL" id="PQFF01000320">
    <property type="protein sequence ID" value="RHZ60923.1"/>
    <property type="molecule type" value="Genomic_DNA"/>
</dbReference>
<evidence type="ECO:0000313" key="2">
    <source>
        <dbReference type="EMBL" id="RHZ60923.1"/>
    </source>
</evidence>
<evidence type="ECO:0000313" key="3">
    <source>
        <dbReference type="Proteomes" id="UP000266861"/>
    </source>
</evidence>
<organism evidence="2 3">
    <name type="scientific">Diversispora epigaea</name>
    <dbReference type="NCBI Taxonomy" id="1348612"/>
    <lineage>
        <taxon>Eukaryota</taxon>
        <taxon>Fungi</taxon>
        <taxon>Fungi incertae sedis</taxon>
        <taxon>Mucoromycota</taxon>
        <taxon>Glomeromycotina</taxon>
        <taxon>Glomeromycetes</taxon>
        <taxon>Diversisporales</taxon>
        <taxon>Diversisporaceae</taxon>
        <taxon>Diversispora</taxon>
    </lineage>
</organism>
<feature type="region of interest" description="Disordered" evidence="1">
    <location>
        <begin position="38"/>
        <end position="110"/>
    </location>
</feature>
<dbReference type="AlphaFoldDB" id="A0A397HI80"/>
<keyword evidence="3" id="KW-1185">Reference proteome</keyword>
<name>A0A397HI80_9GLOM</name>
<reference evidence="2 3" key="1">
    <citation type="submission" date="2018-08" db="EMBL/GenBank/DDBJ databases">
        <title>Genome and evolution of the arbuscular mycorrhizal fungus Diversispora epigaea (formerly Glomus versiforme) and its bacterial endosymbionts.</title>
        <authorList>
            <person name="Sun X."/>
            <person name="Fei Z."/>
            <person name="Harrison M."/>
        </authorList>
    </citation>
    <scope>NUCLEOTIDE SEQUENCE [LARGE SCALE GENOMIC DNA]</scope>
    <source>
        <strain evidence="2 3">IT104</strain>
    </source>
</reference>